<dbReference type="RefSeq" id="WP_256401238.1">
    <property type="nucleotide sequence ID" value="NZ_JANHJR010000003.1"/>
</dbReference>
<dbReference type="Proteomes" id="UP001597034">
    <property type="component" value="Unassembled WGS sequence"/>
</dbReference>
<sequence length="63" mass="7481">MEETIETPEGDPTVRLIEDIETKLDNGETDELRVELPVMLEDWRREIVLRTLQRVEEREGDSR</sequence>
<comment type="caution">
    <text evidence="1">The sequence shown here is derived from an EMBL/GenBank/DDBJ whole genome shotgun (WGS) entry which is preliminary data.</text>
</comment>
<proteinExistence type="predicted"/>
<accession>A0ABD6DK58</accession>
<name>A0ABD6DK58_9EURY</name>
<protein>
    <submittedName>
        <fullName evidence="1">Uncharacterized protein</fullName>
    </submittedName>
</protein>
<evidence type="ECO:0000313" key="1">
    <source>
        <dbReference type="EMBL" id="MFD1646680.1"/>
    </source>
</evidence>
<dbReference type="EMBL" id="JBHUDO010000003">
    <property type="protein sequence ID" value="MFD1646680.1"/>
    <property type="molecule type" value="Genomic_DNA"/>
</dbReference>
<organism evidence="1 2">
    <name type="scientific">Haloarchaeobius litoreus</name>
    <dbReference type="NCBI Taxonomy" id="755306"/>
    <lineage>
        <taxon>Archaea</taxon>
        <taxon>Methanobacteriati</taxon>
        <taxon>Methanobacteriota</taxon>
        <taxon>Stenosarchaea group</taxon>
        <taxon>Halobacteria</taxon>
        <taxon>Halobacteriales</taxon>
        <taxon>Halorubellaceae</taxon>
        <taxon>Haloarchaeobius</taxon>
    </lineage>
</organism>
<evidence type="ECO:0000313" key="2">
    <source>
        <dbReference type="Proteomes" id="UP001597034"/>
    </source>
</evidence>
<reference evidence="1 2" key="1">
    <citation type="journal article" date="2019" name="Int. J. Syst. Evol. Microbiol.">
        <title>The Global Catalogue of Microorganisms (GCM) 10K type strain sequencing project: providing services to taxonomists for standard genome sequencing and annotation.</title>
        <authorList>
            <consortium name="The Broad Institute Genomics Platform"/>
            <consortium name="The Broad Institute Genome Sequencing Center for Infectious Disease"/>
            <person name="Wu L."/>
            <person name="Ma J."/>
        </authorList>
    </citation>
    <scope>NUCLEOTIDE SEQUENCE [LARGE SCALE GENOMIC DNA]</scope>
    <source>
        <strain evidence="1 2">CGMCC 1.10390</strain>
    </source>
</reference>
<keyword evidence="2" id="KW-1185">Reference proteome</keyword>
<gene>
    <name evidence="1" type="ORF">ACFSBL_13395</name>
</gene>
<dbReference type="AlphaFoldDB" id="A0ABD6DK58"/>